<dbReference type="Proteomes" id="UP000015530">
    <property type="component" value="Unassembled WGS sequence"/>
</dbReference>
<gene>
    <name evidence="2" type="ORF">CGLO_08453</name>
</gene>
<feature type="region of interest" description="Disordered" evidence="1">
    <location>
        <begin position="1"/>
        <end position="29"/>
    </location>
</feature>
<evidence type="ECO:0000256" key="1">
    <source>
        <dbReference type="SAM" id="MobiDB-lite"/>
    </source>
</evidence>
<proteinExistence type="predicted"/>
<protein>
    <submittedName>
        <fullName evidence="2">Uncharacterized protein</fullName>
    </submittedName>
</protein>
<comment type="caution">
    <text evidence="2">The sequence shown here is derived from an EMBL/GenBank/DDBJ whole genome shotgun (WGS) entry which is preliminary data.</text>
</comment>
<evidence type="ECO:0000313" key="2">
    <source>
        <dbReference type="EMBL" id="EQB51954.1"/>
    </source>
</evidence>
<sequence>MASKEQATIQPPTFHIENDNGHNGQPIRL</sequence>
<organism evidence="2 3">
    <name type="scientific">Colletotrichum gloeosporioides (strain Cg-14)</name>
    <name type="common">Anthracnose fungus</name>
    <name type="synonym">Glomerella cingulata</name>
    <dbReference type="NCBI Taxonomy" id="1237896"/>
    <lineage>
        <taxon>Eukaryota</taxon>
        <taxon>Fungi</taxon>
        <taxon>Dikarya</taxon>
        <taxon>Ascomycota</taxon>
        <taxon>Pezizomycotina</taxon>
        <taxon>Sordariomycetes</taxon>
        <taxon>Hypocreomycetidae</taxon>
        <taxon>Glomerellales</taxon>
        <taxon>Glomerellaceae</taxon>
        <taxon>Colletotrichum</taxon>
        <taxon>Colletotrichum gloeosporioides species complex</taxon>
    </lineage>
</organism>
<evidence type="ECO:0000313" key="3">
    <source>
        <dbReference type="Proteomes" id="UP000015530"/>
    </source>
</evidence>
<dbReference type="HOGENOM" id="CLU_3410633_0_0_1"/>
<accession>T0KID7</accession>
<name>T0KID7_COLGC</name>
<dbReference type="AlphaFoldDB" id="T0KID7"/>
<dbReference type="EMBL" id="AMYD01001701">
    <property type="protein sequence ID" value="EQB51954.1"/>
    <property type="molecule type" value="Genomic_DNA"/>
</dbReference>
<feature type="compositionally biased region" description="Polar residues" evidence="1">
    <location>
        <begin position="1"/>
        <end position="11"/>
    </location>
</feature>
<reference evidence="3" key="1">
    <citation type="journal article" date="2013" name="Mol. Plant Microbe Interact.">
        <title>Global aspects of pacC regulation of pathogenicity genes in Colletotrichum gloeosporioides as revealed by transcriptome analysis.</title>
        <authorList>
            <person name="Alkan N."/>
            <person name="Meng X."/>
            <person name="Friedlander G."/>
            <person name="Reuveni E."/>
            <person name="Sukno S."/>
            <person name="Sherman A."/>
            <person name="Thon M."/>
            <person name="Fluhr R."/>
            <person name="Prusky D."/>
        </authorList>
    </citation>
    <scope>NUCLEOTIDE SEQUENCE [LARGE SCALE GENOMIC DNA]</scope>
    <source>
        <strain evidence="3">Cg-14</strain>
    </source>
</reference>